<proteinExistence type="predicted"/>
<dbReference type="RefSeq" id="WP_272736285.1">
    <property type="nucleotide sequence ID" value="NZ_CP116942.1"/>
</dbReference>
<evidence type="ECO:0000256" key="1">
    <source>
        <dbReference type="SAM" id="MobiDB-lite"/>
    </source>
</evidence>
<sequence>MARPRRPALVAGVALVVALVGVGAAVAVGRDAGGDPHAAHGAEVPLRAADPTPPPATPARHTGPQGRVGQFVVGCTYSHSGAHDPIVHPGHEGRSHRHDFYGSVATDSTSTIDDLLAADTTCDKTVDTAAYWQPTLYDHDEVVVPREVHAYYRAAPGIDPEAVQPMPTGLALIAGDQTATTPQPGEATGWTCGSNTTLSDDPPDCTPDAPLHLVLTFQDCWDGTYLDSVDHTSHAAYSADGACPDTHPVPIPQLTMSIAFPVWGADHDLRLASGNVYSAHGDFWNAWDPDGLEREVVACIQRDVVCDLASNRGEEALFSG</sequence>
<dbReference type="PANTHER" id="PTHR43662">
    <property type="match status" value="1"/>
</dbReference>
<dbReference type="EMBL" id="CP116942">
    <property type="protein sequence ID" value="WCO66763.1"/>
    <property type="molecule type" value="Genomic_DNA"/>
</dbReference>
<reference evidence="3" key="1">
    <citation type="submission" date="2023-01" db="EMBL/GenBank/DDBJ databases">
        <title>The diversity of Class Acidimicrobiia in South China Sea sediment environments and the proposal of Iamia marina sp. nov., a novel species of the genus Iamia.</title>
        <authorList>
            <person name="He Y."/>
            <person name="Tian X."/>
        </authorList>
    </citation>
    <scope>NUCLEOTIDE SEQUENCE</scope>
    <source>
        <strain evidence="3">DSM 19957</strain>
    </source>
</reference>
<feature type="region of interest" description="Disordered" evidence="1">
    <location>
        <begin position="45"/>
        <end position="65"/>
    </location>
</feature>
<dbReference type="Proteomes" id="UP001216390">
    <property type="component" value="Chromosome"/>
</dbReference>
<evidence type="ECO:0000259" key="2">
    <source>
        <dbReference type="Pfam" id="PF09362"/>
    </source>
</evidence>
<feature type="domain" description="DUF1996" evidence="2">
    <location>
        <begin position="84"/>
        <end position="287"/>
    </location>
</feature>
<protein>
    <submittedName>
        <fullName evidence="3">DUF1996 domain-containing protein</fullName>
    </submittedName>
</protein>
<evidence type="ECO:0000313" key="4">
    <source>
        <dbReference type="Proteomes" id="UP001216390"/>
    </source>
</evidence>
<dbReference type="AlphaFoldDB" id="A0AAE9Y925"/>
<dbReference type="PANTHER" id="PTHR43662:SF3">
    <property type="entry name" value="DOMAIN PROTEIN, PUTATIVE (AFU_ORTHOLOGUE AFUA_6G11970)-RELATED"/>
    <property type="match status" value="1"/>
</dbReference>
<organism evidence="3 4">
    <name type="scientific">Iamia majanohamensis</name>
    <dbReference type="NCBI Taxonomy" id="467976"/>
    <lineage>
        <taxon>Bacteria</taxon>
        <taxon>Bacillati</taxon>
        <taxon>Actinomycetota</taxon>
        <taxon>Acidimicrobiia</taxon>
        <taxon>Acidimicrobiales</taxon>
        <taxon>Iamiaceae</taxon>
        <taxon>Iamia</taxon>
    </lineage>
</organism>
<accession>A0AAE9Y925</accession>
<name>A0AAE9Y925_9ACTN</name>
<evidence type="ECO:0000313" key="3">
    <source>
        <dbReference type="EMBL" id="WCO66763.1"/>
    </source>
</evidence>
<keyword evidence="4" id="KW-1185">Reference proteome</keyword>
<dbReference type="KEGG" id="ima:PO878_19920"/>
<dbReference type="InterPro" id="IPR018535">
    <property type="entry name" value="DUF1996"/>
</dbReference>
<gene>
    <name evidence="3" type="ORF">PO878_19920</name>
</gene>
<dbReference type="Pfam" id="PF09362">
    <property type="entry name" value="DUF1996"/>
    <property type="match status" value="1"/>
</dbReference>